<dbReference type="RefSeq" id="WP_084091352.1">
    <property type="nucleotide sequence ID" value="NZ_FWXD01000015.1"/>
</dbReference>
<dbReference type="InterPro" id="IPR008869">
    <property type="entry name" value="MlaC/ttg2D"/>
</dbReference>
<proteinExistence type="predicted"/>
<dbReference type="AlphaFoldDB" id="A0A1W1XTC5"/>
<dbReference type="EMBL" id="FWXD01000015">
    <property type="protein sequence ID" value="SMC27102.1"/>
    <property type="molecule type" value="Genomic_DNA"/>
</dbReference>
<evidence type="ECO:0000256" key="1">
    <source>
        <dbReference type="SAM" id="SignalP"/>
    </source>
</evidence>
<feature type="signal peptide" evidence="1">
    <location>
        <begin position="1"/>
        <end position="19"/>
    </location>
</feature>
<protein>
    <submittedName>
        <fullName evidence="2">Phospholipid transport system substrate-binding protein</fullName>
    </submittedName>
</protein>
<evidence type="ECO:0000313" key="3">
    <source>
        <dbReference type="Proteomes" id="UP000192761"/>
    </source>
</evidence>
<dbReference type="InterPro" id="IPR042245">
    <property type="entry name" value="Tgt2/MlaC_sf"/>
</dbReference>
<feature type="chain" id="PRO_5012754635" evidence="1">
    <location>
        <begin position="20"/>
        <end position="203"/>
    </location>
</feature>
<organism evidence="2 3">
    <name type="scientific">Andreprevotia lacus DSM 23236</name>
    <dbReference type="NCBI Taxonomy" id="1121001"/>
    <lineage>
        <taxon>Bacteria</taxon>
        <taxon>Pseudomonadati</taxon>
        <taxon>Pseudomonadota</taxon>
        <taxon>Betaproteobacteria</taxon>
        <taxon>Neisseriales</taxon>
        <taxon>Chitinibacteraceae</taxon>
        <taxon>Andreprevotia</taxon>
    </lineage>
</organism>
<dbReference type="Proteomes" id="UP000192761">
    <property type="component" value="Unassembled WGS sequence"/>
</dbReference>
<dbReference type="PIRSF" id="PIRSF004649">
    <property type="entry name" value="MlaC"/>
    <property type="match status" value="1"/>
</dbReference>
<sequence>MKKWLMMLLLAVLPALALAGAETPEMIVKNVSRDVLEAIKKNDKDVIKLREQVSQKVEPLADYTRMTALAVGRYWKSATPEQQQQLTGEFRQMLVRTYLSALTIYKNAQVNVIGARPGESVDEQSVRTEVSIPGQKVIPLEFYFERLNGSWKVYDIAVDGISFTVNNRNQFGSAIRQKGIDGLIKQLSDLNAQANVSGKAANK</sequence>
<name>A0A1W1XTC5_9NEIS</name>
<keyword evidence="1" id="KW-0732">Signal</keyword>
<dbReference type="Pfam" id="PF05494">
    <property type="entry name" value="MlaC"/>
    <property type="match status" value="1"/>
</dbReference>
<dbReference type="STRING" id="1121001.SAMN02745857_02725"/>
<accession>A0A1W1XTC5</accession>
<dbReference type="Gene3D" id="3.10.450.710">
    <property type="entry name" value="Tgt2/MlaC"/>
    <property type="match status" value="1"/>
</dbReference>
<keyword evidence="3" id="KW-1185">Reference proteome</keyword>
<evidence type="ECO:0000313" key="2">
    <source>
        <dbReference type="EMBL" id="SMC27102.1"/>
    </source>
</evidence>
<gene>
    <name evidence="2" type="ORF">SAMN02745857_02725</name>
</gene>
<dbReference type="PANTHER" id="PTHR36573">
    <property type="entry name" value="INTERMEMBRANE PHOSPHOLIPID TRANSPORT SYSTEM BINDING PROTEIN MLAC"/>
    <property type="match status" value="1"/>
</dbReference>
<dbReference type="OrthoDB" id="9798905at2"/>
<reference evidence="2 3" key="1">
    <citation type="submission" date="2017-04" db="EMBL/GenBank/DDBJ databases">
        <authorList>
            <person name="Afonso C.L."/>
            <person name="Miller P.J."/>
            <person name="Scott M.A."/>
            <person name="Spackman E."/>
            <person name="Goraichik I."/>
            <person name="Dimitrov K.M."/>
            <person name="Suarez D.L."/>
            <person name="Swayne D.E."/>
        </authorList>
    </citation>
    <scope>NUCLEOTIDE SEQUENCE [LARGE SCALE GENOMIC DNA]</scope>
    <source>
        <strain evidence="2 3">DSM 23236</strain>
    </source>
</reference>
<dbReference type="PANTHER" id="PTHR36573:SF1">
    <property type="entry name" value="INTERMEMBRANE PHOSPHOLIPID TRANSPORT SYSTEM BINDING PROTEIN MLAC"/>
    <property type="match status" value="1"/>
</dbReference>